<dbReference type="RefSeq" id="WP_349226399.1">
    <property type="nucleotide sequence ID" value="NZ_JBBNFG020000005.1"/>
</dbReference>
<gene>
    <name evidence="1" type="ORF">AAAT87_10655</name>
</gene>
<sequence>MGGKIIMGERVQLWVKDKTSATPTCLAMATSLSVEVSADAVDISSKDSGRWAASLLGKISWTASASNLFTVADYSKLIDVMVANTPIEIVFATVKNYDTITSGTTDAEGLYSGTPANWTSADDMYHGKVIVNSVSLSANNGEVATFDASFTGVGPLIKGGITPSK</sequence>
<evidence type="ECO:0000313" key="1">
    <source>
        <dbReference type="EMBL" id="MEQ2508733.1"/>
    </source>
</evidence>
<name>A0ABV1FZY4_9BACT</name>
<dbReference type="Pfam" id="PF06199">
    <property type="entry name" value="Phage_tail_2"/>
    <property type="match status" value="1"/>
</dbReference>
<dbReference type="EMBL" id="JBBNGE010000037">
    <property type="protein sequence ID" value="MEQ2508733.1"/>
    <property type="molecule type" value="Genomic_DNA"/>
</dbReference>
<comment type="caution">
    <text evidence="1">The sequence shown here is derived from an EMBL/GenBank/DDBJ whole genome shotgun (WGS) entry which is preliminary data.</text>
</comment>
<organism evidence="1 2">
    <name type="scientific">Segatella sinensis</name>
    <dbReference type="NCBI Taxonomy" id="3085167"/>
    <lineage>
        <taxon>Bacteria</taxon>
        <taxon>Pseudomonadati</taxon>
        <taxon>Bacteroidota</taxon>
        <taxon>Bacteroidia</taxon>
        <taxon>Bacteroidales</taxon>
        <taxon>Prevotellaceae</taxon>
        <taxon>Segatella</taxon>
    </lineage>
</organism>
<protein>
    <submittedName>
        <fullName evidence="1">Phage tail tube protein</fullName>
    </submittedName>
</protein>
<accession>A0ABV1FZY4</accession>
<dbReference type="Proteomes" id="UP001465717">
    <property type="component" value="Unassembled WGS sequence"/>
</dbReference>
<dbReference type="InterPro" id="IPR011855">
    <property type="entry name" value="Phgtail_TP901_1"/>
</dbReference>
<keyword evidence="2" id="KW-1185">Reference proteome</keyword>
<evidence type="ECO:0000313" key="2">
    <source>
        <dbReference type="Proteomes" id="UP001465717"/>
    </source>
</evidence>
<proteinExistence type="predicted"/>
<reference evidence="1 2" key="1">
    <citation type="submission" date="2024-04" db="EMBL/GenBank/DDBJ databases">
        <title>Human intestinal bacterial collection.</title>
        <authorList>
            <person name="Pauvert C."/>
            <person name="Hitch T.C.A."/>
            <person name="Clavel T."/>
        </authorList>
    </citation>
    <scope>NUCLEOTIDE SEQUENCE [LARGE SCALE GENOMIC DNA]</scope>
    <source>
        <strain evidence="1 2">CLA-AA-H174</strain>
    </source>
</reference>